<dbReference type="PANTHER" id="PTHR43798:SF33">
    <property type="entry name" value="HYDROLASE, PUTATIVE (AFU_ORTHOLOGUE AFUA_2G14860)-RELATED"/>
    <property type="match status" value="1"/>
</dbReference>
<dbReference type="Pfam" id="PF12697">
    <property type="entry name" value="Abhydrolase_6"/>
    <property type="match status" value="1"/>
</dbReference>
<evidence type="ECO:0000313" key="3">
    <source>
        <dbReference type="Proteomes" id="UP000460272"/>
    </source>
</evidence>
<dbReference type="Proteomes" id="UP000460272">
    <property type="component" value="Unassembled WGS sequence"/>
</dbReference>
<dbReference type="GO" id="GO:0016787">
    <property type="term" value="F:hydrolase activity"/>
    <property type="evidence" value="ECO:0007669"/>
    <property type="project" value="UniProtKB-KW"/>
</dbReference>
<dbReference type="OrthoDB" id="63519at2"/>
<proteinExistence type="predicted"/>
<protein>
    <submittedName>
        <fullName evidence="2">Alpha/beta hydrolase</fullName>
    </submittedName>
</protein>
<reference evidence="2 3" key="1">
    <citation type="submission" date="2018-11" db="EMBL/GenBank/DDBJ databases">
        <title>Trebonia kvetii gen.nov., sp.nov., a novel acidophilic actinobacterium, and proposal of the new actinobacterial family Treboniaceae fam. nov.</title>
        <authorList>
            <person name="Rapoport D."/>
            <person name="Sagova-Mareckova M."/>
            <person name="Sedlacek I."/>
            <person name="Provaznik J."/>
            <person name="Kralova S."/>
            <person name="Pavlinic D."/>
            <person name="Benes V."/>
            <person name="Kopecky J."/>
        </authorList>
    </citation>
    <scope>NUCLEOTIDE SEQUENCE [LARGE SCALE GENOMIC DNA]</scope>
    <source>
        <strain evidence="2 3">15Tr583</strain>
    </source>
</reference>
<evidence type="ECO:0000259" key="1">
    <source>
        <dbReference type="Pfam" id="PF12697"/>
    </source>
</evidence>
<dbReference type="PANTHER" id="PTHR43798">
    <property type="entry name" value="MONOACYLGLYCEROL LIPASE"/>
    <property type="match status" value="1"/>
</dbReference>
<evidence type="ECO:0000313" key="2">
    <source>
        <dbReference type="EMBL" id="TVZ02273.1"/>
    </source>
</evidence>
<accession>A0A6P2BYK5</accession>
<dbReference type="Gene3D" id="3.40.50.1820">
    <property type="entry name" value="alpha/beta hydrolase"/>
    <property type="match status" value="1"/>
</dbReference>
<gene>
    <name evidence="2" type="ORF">EAS64_25985</name>
</gene>
<dbReference type="InterPro" id="IPR050266">
    <property type="entry name" value="AB_hydrolase_sf"/>
</dbReference>
<dbReference type="GO" id="GO:0016020">
    <property type="term" value="C:membrane"/>
    <property type="evidence" value="ECO:0007669"/>
    <property type="project" value="TreeGrafter"/>
</dbReference>
<feature type="domain" description="AB hydrolase-1" evidence="1">
    <location>
        <begin position="43"/>
        <end position="273"/>
    </location>
</feature>
<keyword evidence="2" id="KW-0378">Hydrolase</keyword>
<comment type="caution">
    <text evidence="2">The sequence shown here is derived from an EMBL/GenBank/DDBJ whole genome shotgun (WGS) entry which is preliminary data.</text>
</comment>
<dbReference type="RefSeq" id="WP_145857119.1">
    <property type="nucleotide sequence ID" value="NZ_RPFW01000005.1"/>
</dbReference>
<dbReference type="SUPFAM" id="SSF53474">
    <property type="entry name" value="alpha/beta-Hydrolases"/>
    <property type="match status" value="1"/>
</dbReference>
<dbReference type="EMBL" id="RPFW01000005">
    <property type="protein sequence ID" value="TVZ02273.1"/>
    <property type="molecule type" value="Genomic_DNA"/>
</dbReference>
<name>A0A6P2BYK5_9ACTN</name>
<keyword evidence="3" id="KW-1185">Reference proteome</keyword>
<dbReference type="InterPro" id="IPR000073">
    <property type="entry name" value="AB_hydrolase_1"/>
</dbReference>
<dbReference type="AlphaFoldDB" id="A0A6P2BYK5"/>
<dbReference type="InterPro" id="IPR029058">
    <property type="entry name" value="AB_hydrolase_fold"/>
</dbReference>
<organism evidence="2 3">
    <name type="scientific">Trebonia kvetii</name>
    <dbReference type="NCBI Taxonomy" id="2480626"/>
    <lineage>
        <taxon>Bacteria</taxon>
        <taxon>Bacillati</taxon>
        <taxon>Actinomycetota</taxon>
        <taxon>Actinomycetes</taxon>
        <taxon>Streptosporangiales</taxon>
        <taxon>Treboniaceae</taxon>
        <taxon>Trebonia</taxon>
    </lineage>
</organism>
<sequence>MTAQQEAWFTSALAAPASDESVAVDGARISYRAWGDRGMPGAVLVHGTAAHARWWDHIAPFLEADGLRVAALSISGHGDSDWRDRYSFDQWAAEVMAVASSAGISGPPFVIGHSLGGHIALHAAGRYGDALAGIVVIDSPMFEGPPPPEVSASARGMGAQRTYASREAILDRFRLIPEHPVLPYAREHVAACSVVRQDNGEWRWKFDQGLFTRMTPRPVSSSGAERGKCRAAVLRAQQGIMTREMSSRLRARLGQGVPVVEVPGGHHVLLDEPLSLMTALRAVLACWTAEGSG</sequence>